<evidence type="ECO:0000313" key="1">
    <source>
        <dbReference type="EMBL" id="MPM60933.1"/>
    </source>
</evidence>
<evidence type="ECO:0008006" key="2">
    <source>
        <dbReference type="Google" id="ProtNLM"/>
    </source>
</evidence>
<dbReference type="AlphaFoldDB" id="A0A645BCM3"/>
<reference evidence="1" key="1">
    <citation type="submission" date="2019-08" db="EMBL/GenBank/DDBJ databases">
        <authorList>
            <person name="Kucharzyk K."/>
            <person name="Murdoch R.W."/>
            <person name="Higgins S."/>
            <person name="Loffler F."/>
        </authorList>
    </citation>
    <scope>NUCLEOTIDE SEQUENCE</scope>
</reference>
<accession>A0A645BCM3</accession>
<sequence length="289" mass="34098">MLRELKIKILLDTNIIIHRETHKIVRDDIGVLFNWIDKLHYDKYIHPHTITEINNYEDPEILKSFNIKLGSYNLISALPKIHEKVNEVSKSCDKTQNDRIDSEMLNVQYLGITDIFITEDRKLRHKANILGIGSNVLSIEEFLEKVTSENPELVEYNILAVQKKKFGDINLDDPFFNSFRSDYIGFDKWYRKKNEDDVYVCMSEGQVLAFLYLKCETKEEVYNDIEPTFDKQKRLKIGTFKVILNGFKLGERFLKIVFDNAIVQKVDEIYVTIFNNSIEQQRLIYLLEQ</sequence>
<gene>
    <name evidence="1" type="ORF">SDC9_107787</name>
</gene>
<dbReference type="EMBL" id="VSSQ01018065">
    <property type="protein sequence ID" value="MPM60933.1"/>
    <property type="molecule type" value="Genomic_DNA"/>
</dbReference>
<proteinExistence type="predicted"/>
<protein>
    <recommendedName>
        <fullName evidence="2">PIN domain-containing protein</fullName>
    </recommendedName>
</protein>
<organism evidence="1">
    <name type="scientific">bioreactor metagenome</name>
    <dbReference type="NCBI Taxonomy" id="1076179"/>
    <lineage>
        <taxon>unclassified sequences</taxon>
        <taxon>metagenomes</taxon>
        <taxon>ecological metagenomes</taxon>
    </lineage>
</organism>
<comment type="caution">
    <text evidence="1">The sequence shown here is derived from an EMBL/GenBank/DDBJ whole genome shotgun (WGS) entry which is preliminary data.</text>
</comment>
<dbReference type="CDD" id="cd18699">
    <property type="entry name" value="PIN_VapC_like"/>
    <property type="match status" value="1"/>
</dbReference>
<name>A0A645BCM3_9ZZZZ</name>